<evidence type="ECO:0000313" key="3">
    <source>
        <dbReference type="Proteomes" id="UP000237222"/>
    </source>
</evidence>
<gene>
    <name evidence="2" type="ORF">C0068_16680</name>
</gene>
<organism evidence="2 3">
    <name type="scientific">Zhongshania marina</name>
    <dbReference type="NCBI Taxonomy" id="2304603"/>
    <lineage>
        <taxon>Bacteria</taxon>
        <taxon>Pseudomonadati</taxon>
        <taxon>Pseudomonadota</taxon>
        <taxon>Gammaproteobacteria</taxon>
        <taxon>Cellvibrionales</taxon>
        <taxon>Spongiibacteraceae</taxon>
        <taxon>Zhongshania</taxon>
    </lineage>
</organism>
<protein>
    <submittedName>
        <fullName evidence="2">Uncharacterized protein</fullName>
    </submittedName>
</protein>
<evidence type="ECO:0000313" key="2">
    <source>
        <dbReference type="EMBL" id="POP51571.1"/>
    </source>
</evidence>
<evidence type="ECO:0000256" key="1">
    <source>
        <dbReference type="SAM" id="MobiDB-lite"/>
    </source>
</evidence>
<name>A0A2S4HD04_9GAMM</name>
<dbReference type="AlphaFoldDB" id="A0A2S4HD04"/>
<feature type="region of interest" description="Disordered" evidence="1">
    <location>
        <begin position="156"/>
        <end position="178"/>
    </location>
</feature>
<feature type="compositionally biased region" description="Basic and acidic residues" evidence="1">
    <location>
        <begin position="58"/>
        <end position="76"/>
    </location>
</feature>
<sequence>MVLGQGEAKETDDPFVQASSAEEPNLFDEHLRAEYPDMYKEEPVDEDQSSVIPTKAESIQDKKPKPLDFSKPEKTKTVGGKRAGLALLLSMISVGASGYFGYQQMLQSKNLTRETEDVSKIIGSISEDLNTNTLSLSTLQTRTAVLETEAQRVPELASKVSSHEQKISQLQSSSAQREKTASELSVALRDSNEKLAALNASYDNLSQQQRQIAQVARQKVAQPESPVRSRPSSPPAPIIATALGSAVIESMDSWGHNQYVVMMEPSGDWISVRRGTTYDGWLFTGANNDYAIFTRGDRTMKVRIGG</sequence>
<reference evidence="2" key="1">
    <citation type="submission" date="2018-01" db="EMBL/GenBank/DDBJ databases">
        <authorList>
            <person name="Yu X.-D."/>
        </authorList>
    </citation>
    <scope>NUCLEOTIDE SEQUENCE</scope>
    <source>
        <strain evidence="2">ZX-21</strain>
    </source>
</reference>
<comment type="caution">
    <text evidence="2">The sequence shown here is derived from an EMBL/GenBank/DDBJ whole genome shotgun (WGS) entry which is preliminary data.</text>
</comment>
<dbReference type="Proteomes" id="UP000237222">
    <property type="component" value="Unassembled WGS sequence"/>
</dbReference>
<dbReference type="EMBL" id="PQGG01000038">
    <property type="protein sequence ID" value="POP51571.1"/>
    <property type="molecule type" value="Genomic_DNA"/>
</dbReference>
<proteinExistence type="predicted"/>
<feature type="region of interest" description="Disordered" evidence="1">
    <location>
        <begin position="1"/>
        <end position="76"/>
    </location>
</feature>
<accession>A0A2S4HD04</accession>
<dbReference type="Gene3D" id="1.20.5.300">
    <property type="match status" value="1"/>
</dbReference>
<feature type="compositionally biased region" description="Basic and acidic residues" evidence="1">
    <location>
        <begin position="27"/>
        <end position="42"/>
    </location>
</feature>